<evidence type="ECO:0000256" key="4">
    <source>
        <dbReference type="ARBA" id="ARBA00004744"/>
    </source>
</evidence>
<evidence type="ECO:0000256" key="9">
    <source>
        <dbReference type="ARBA" id="ARBA00022827"/>
    </source>
</evidence>
<keyword evidence="12" id="KW-0963">Cytoplasm</keyword>
<dbReference type="PANTHER" id="PTHR42923:SF3">
    <property type="entry name" value="PROTOPORPHYRINOGEN OXIDASE"/>
    <property type="match status" value="1"/>
</dbReference>
<comment type="function">
    <text evidence="3 12">Involved in coproporphyrin-dependent heme b biosynthesis. Catalyzes the oxidation of coproporphyrinogen III to coproporphyrin III.</text>
</comment>
<sequence>MSQITVVGGGVSGLVAAHRLSADHDVTVLEAGDRLGGCLKSTTLDGAVPVGIDTGAEASLNRRPETKNLAAELGLDSVFPSTRHSSQVLSRGSLHAIPKRTIMGVPADAAEVESLIGTEAAERLAAEQLTPPIAADDVSLGVFLSERLGDAIVDSLVDPLLGGVYAGRCRDLSLAETVPALLPAAVEGTSVLDLVAKLLAARDAQAADPGRPAEPVFMSFEGGINRLIPALREAIEARGGQLRLGAGVTKIHRHGHTWTVTTDGSDIESDGLVLATPAHVSAGLLAEAAPTAAAALESIPYASTALVAAHIDLAGSELGGSGFLVPATEGTFIKASTFVSNKWPWTAAHIPAGTALVRMSIGRFGDGPEVWGSLSDEEIIERAFADWQTITSRPEAQLLSAEVQRWDSALPQYLPGHAGRIAAIDAEIADLPGLELAGSAYGGVGIPACIARADAVAQRLNRPAGDDQDKCE</sequence>
<dbReference type="NCBIfam" id="TIGR00562">
    <property type="entry name" value="proto_IX_ox"/>
    <property type="match status" value="1"/>
</dbReference>
<keyword evidence="11 12" id="KW-0350">Heme biosynthesis</keyword>
<proteinExistence type="inferred from homology"/>
<dbReference type="InterPro" id="IPR002937">
    <property type="entry name" value="Amino_oxidase"/>
</dbReference>
<dbReference type="Gene3D" id="3.50.50.60">
    <property type="entry name" value="FAD/NAD(P)-binding domain"/>
    <property type="match status" value="1"/>
</dbReference>
<dbReference type="InterPro" id="IPR036188">
    <property type="entry name" value="FAD/NAD-bd_sf"/>
</dbReference>
<reference evidence="14 15" key="1">
    <citation type="submission" date="2024-07" db="EMBL/GenBank/DDBJ databases">
        <title>Mealworm larvae gut microbial communities from Newark, Delaware, USA.</title>
        <authorList>
            <person name="Blenner M."/>
        </authorList>
    </citation>
    <scope>NUCLEOTIDE SEQUENCE [LARGE SCALE GENOMIC DNA]</scope>
    <source>
        <strain evidence="14 15">UD i117</strain>
    </source>
</reference>
<accession>A0ABV4EN28</accession>
<dbReference type="RefSeq" id="WP_370036805.1">
    <property type="nucleotide sequence ID" value="NZ_JBGBYS010000017.1"/>
</dbReference>
<dbReference type="SUPFAM" id="SSF51905">
    <property type="entry name" value="FAD/NAD(P)-binding domain"/>
    <property type="match status" value="1"/>
</dbReference>
<comment type="subcellular location">
    <subcellularLocation>
        <location evidence="12">Cytoplasm</location>
    </subcellularLocation>
</comment>
<evidence type="ECO:0000256" key="10">
    <source>
        <dbReference type="ARBA" id="ARBA00023002"/>
    </source>
</evidence>
<evidence type="ECO:0000256" key="3">
    <source>
        <dbReference type="ARBA" id="ARBA00002185"/>
    </source>
</evidence>
<organism evidence="14 15">
    <name type="scientific">Brevibacterium epidermidis</name>
    <dbReference type="NCBI Taxonomy" id="1698"/>
    <lineage>
        <taxon>Bacteria</taxon>
        <taxon>Bacillati</taxon>
        <taxon>Actinomycetota</taxon>
        <taxon>Actinomycetes</taxon>
        <taxon>Micrococcales</taxon>
        <taxon>Brevibacteriaceae</taxon>
        <taxon>Brevibacterium</taxon>
    </lineage>
</organism>
<comment type="pathway">
    <text evidence="4 12">Porphyrin-containing compound metabolism; protoheme biosynthesis.</text>
</comment>
<comment type="similarity">
    <text evidence="5 12">Belongs to the protoporphyrinogen/coproporphyrinogen oxidase family. Coproporphyrinogen III oxidase subfamily.</text>
</comment>
<name>A0ABV4EN28_BREEP</name>
<evidence type="ECO:0000256" key="8">
    <source>
        <dbReference type="ARBA" id="ARBA00022630"/>
    </source>
</evidence>
<comment type="caution">
    <text evidence="14">The sequence shown here is derived from an EMBL/GenBank/DDBJ whole genome shotgun (WGS) entry which is preliminary data.</text>
</comment>
<dbReference type="Gene3D" id="1.10.3110.10">
    <property type="entry name" value="protoporphyrinogen ix oxidase, domain 3"/>
    <property type="match status" value="1"/>
</dbReference>
<dbReference type="InterPro" id="IPR004572">
    <property type="entry name" value="Protoporphyrinogen_oxidase"/>
</dbReference>
<evidence type="ECO:0000256" key="12">
    <source>
        <dbReference type="RuleBase" id="RU364052"/>
    </source>
</evidence>
<evidence type="ECO:0000256" key="2">
    <source>
        <dbReference type="ARBA" id="ARBA00001974"/>
    </source>
</evidence>
<evidence type="ECO:0000313" key="15">
    <source>
        <dbReference type="Proteomes" id="UP001565435"/>
    </source>
</evidence>
<evidence type="ECO:0000256" key="7">
    <source>
        <dbReference type="ARBA" id="ARBA00019046"/>
    </source>
</evidence>
<dbReference type="Pfam" id="PF01593">
    <property type="entry name" value="Amino_oxidase"/>
    <property type="match status" value="1"/>
</dbReference>
<dbReference type="EMBL" id="JBGBYS010000017">
    <property type="protein sequence ID" value="MEY9259676.1"/>
    <property type="molecule type" value="Genomic_DNA"/>
</dbReference>
<evidence type="ECO:0000256" key="1">
    <source>
        <dbReference type="ARBA" id="ARBA00001755"/>
    </source>
</evidence>
<comment type="catalytic activity">
    <reaction evidence="1">
        <text>coproporphyrinogen III + 3 O2 = coproporphyrin III + 3 H2O2</text>
        <dbReference type="Rhea" id="RHEA:43436"/>
        <dbReference type="ChEBI" id="CHEBI:15379"/>
        <dbReference type="ChEBI" id="CHEBI:16240"/>
        <dbReference type="ChEBI" id="CHEBI:57309"/>
        <dbReference type="ChEBI" id="CHEBI:131725"/>
        <dbReference type="EC" id="1.3.3.15"/>
    </reaction>
    <physiologicalReaction direction="left-to-right" evidence="1">
        <dbReference type="Rhea" id="RHEA:43437"/>
    </physiologicalReaction>
</comment>
<keyword evidence="10 12" id="KW-0560">Oxidoreductase</keyword>
<comment type="cofactor">
    <cofactor evidence="2 12">
        <name>FAD</name>
        <dbReference type="ChEBI" id="CHEBI:57692"/>
    </cofactor>
</comment>
<keyword evidence="9 12" id="KW-0274">FAD</keyword>
<dbReference type="InterPro" id="IPR050464">
    <property type="entry name" value="Zeta_carotene_desat/Oxidored"/>
</dbReference>
<evidence type="ECO:0000256" key="11">
    <source>
        <dbReference type="ARBA" id="ARBA00023133"/>
    </source>
</evidence>
<protein>
    <recommendedName>
        <fullName evidence="7 12">Coproporphyrinogen III oxidase</fullName>
        <ecNumber evidence="6 12">1.3.3.15</ecNumber>
    </recommendedName>
</protein>
<dbReference type="Gene3D" id="3.90.660.20">
    <property type="entry name" value="Protoporphyrinogen oxidase, mitochondrial, domain 2"/>
    <property type="match status" value="1"/>
</dbReference>
<feature type="domain" description="Amine oxidase" evidence="13">
    <location>
        <begin position="11"/>
        <end position="460"/>
    </location>
</feature>
<dbReference type="GO" id="GO:0004729">
    <property type="term" value="F:oxygen-dependent protoporphyrinogen oxidase activity"/>
    <property type="evidence" value="ECO:0007669"/>
    <property type="project" value="UniProtKB-EC"/>
</dbReference>
<dbReference type="SUPFAM" id="SSF54373">
    <property type="entry name" value="FAD-linked reductases, C-terminal domain"/>
    <property type="match status" value="1"/>
</dbReference>
<keyword evidence="8 12" id="KW-0285">Flavoprotein</keyword>
<dbReference type="Proteomes" id="UP001565435">
    <property type="component" value="Unassembled WGS sequence"/>
</dbReference>
<dbReference type="EC" id="1.3.3.15" evidence="6 12"/>
<evidence type="ECO:0000313" key="14">
    <source>
        <dbReference type="EMBL" id="MEY9259676.1"/>
    </source>
</evidence>
<evidence type="ECO:0000256" key="6">
    <source>
        <dbReference type="ARBA" id="ARBA00012402"/>
    </source>
</evidence>
<gene>
    <name evidence="14" type="ORF">ABH903_002713</name>
</gene>
<evidence type="ECO:0000259" key="13">
    <source>
        <dbReference type="Pfam" id="PF01593"/>
    </source>
</evidence>
<evidence type="ECO:0000256" key="5">
    <source>
        <dbReference type="ARBA" id="ARBA00008310"/>
    </source>
</evidence>
<dbReference type="PANTHER" id="PTHR42923">
    <property type="entry name" value="PROTOPORPHYRINOGEN OXIDASE"/>
    <property type="match status" value="1"/>
</dbReference>
<keyword evidence="15" id="KW-1185">Reference proteome</keyword>